<feature type="compositionally biased region" description="Basic residues" evidence="2">
    <location>
        <begin position="270"/>
        <end position="279"/>
    </location>
</feature>
<dbReference type="GO" id="GO:0005923">
    <property type="term" value="C:bicellular tight junction"/>
    <property type="evidence" value="ECO:0007669"/>
    <property type="project" value="TreeGrafter"/>
</dbReference>
<feature type="region of interest" description="Disordered" evidence="2">
    <location>
        <begin position="64"/>
        <end position="98"/>
    </location>
</feature>
<evidence type="ECO:0000313" key="4">
    <source>
        <dbReference type="Ensembl" id="ENSMMOP00000021751.1"/>
    </source>
</evidence>
<feature type="region of interest" description="Disordered" evidence="2">
    <location>
        <begin position="568"/>
        <end position="595"/>
    </location>
</feature>
<sequence length="1035" mass="117067">MSTISTDKKPLVDYGVQIRFIKDLHDTGGGYPDKSRANNSATTPSNKYGVAVRVQGISGQPYVVLKDGEKGDSYGVQLNTPTPSSGPPSPSSSLPKMNKEAAEITNPYSPAINTTHLPVSAVEDEDGEIFGSPLKRPPGDGQAGTQGEDEGEPRKDHKAERVKAEPQVKATTGNLEKKRDWTRKEEYNEAGLKPVKINGVEPSGLKSAGLTKSLGRHSGKKQSKNTPSHSEPPASTDGEPVPAVDTNSLTPVNKLISKFNNGTPASGPRTRGRPGARQRLRFDEHRRSRSLDARKDIPSEVSPPSPASPTVNPYAVPQSTSMLLMSSVPASSSLGRSPASVSKVTALEAPKSSFTLPGKLVEKDVAPVVAKKPLAKEHMSRETTESRLHLQEDLLAELQEELRDVMTLQADLAEATMLRQHQDETLRLRERELTALKGALKDEVECHDREMEALREQYSQDMENLRRTMEQFTQQSQDQIEHERERVNISIVALEEELESCKDQGDQWKTQLEATELQCCHDDLKRARDDLKKKKGELDEKREALQALEKTSVEKEAELLSEIRRLKEQSQKDKAELEKALEKAKEDHGSSQELQEANARLRERLVRMTKLHSSASRSPGAEEAMEALEDDNRSLKSQLEEAKRGASRLSKERDDLTQRLAERDLEREALKRGKGDLEEQKRLLDRALEKINKEMELMMGDSRQSVTALQAQLDDYRERSRKDLQEAQRNNKDRLSELQRAQGILKAQQEEVSRLKKELLVCCEERDSAQLERDLLNNRFKHLESEVESERSSHTDRTREIRGLEDKIKTLEIELDEERSGVELLNDRITRNRDQVDQLRSELMQERSARHDLEMDKSALERQLKELKSRVADMEGQTRPSAGITLLENKVQELEEQLRSEEEKTSIQASQRRMERKLKELNATFDQERTQHIEQRDQLSLRVKALKRQVDESEGEVERLEGVRRKVLRDLEEQQELQEALHAKVSSLETELRKSQQTHRIALGSSTLSSEEEDGFYDTNITSILNESHLQTSNC</sequence>
<feature type="domain" description="Myosin tail" evidence="3">
    <location>
        <begin position="707"/>
        <end position="991"/>
    </location>
</feature>
<proteinExistence type="predicted"/>
<dbReference type="Pfam" id="PF01576">
    <property type="entry name" value="Myosin_tail_1"/>
    <property type="match status" value="1"/>
</dbReference>
<reference evidence="4" key="1">
    <citation type="submission" date="2025-08" db="UniProtKB">
        <authorList>
            <consortium name="Ensembl"/>
        </authorList>
    </citation>
    <scope>IDENTIFICATION</scope>
</reference>
<feature type="compositionally biased region" description="Basic residues" evidence="2">
    <location>
        <begin position="214"/>
        <end position="223"/>
    </location>
</feature>
<dbReference type="GO" id="GO:0008017">
    <property type="term" value="F:microtubule binding"/>
    <property type="evidence" value="ECO:0007669"/>
    <property type="project" value="TreeGrafter"/>
</dbReference>
<dbReference type="STRING" id="94237.ENSMMOP00000021751"/>
<dbReference type="GO" id="GO:0016459">
    <property type="term" value="C:myosin complex"/>
    <property type="evidence" value="ECO:0007669"/>
    <property type="project" value="InterPro"/>
</dbReference>
<feature type="compositionally biased region" description="Basic and acidic residues" evidence="2">
    <location>
        <begin position="152"/>
        <end position="166"/>
    </location>
</feature>
<evidence type="ECO:0000313" key="5">
    <source>
        <dbReference type="Proteomes" id="UP000261620"/>
    </source>
</evidence>
<dbReference type="InterPro" id="IPR002928">
    <property type="entry name" value="Myosin_tail"/>
</dbReference>
<dbReference type="PANTHER" id="PTHR46349">
    <property type="entry name" value="CINGULIN-LIKE PROTEIN 1-RELATED"/>
    <property type="match status" value="1"/>
</dbReference>
<feature type="compositionally biased region" description="Basic and acidic residues" evidence="2">
    <location>
        <begin position="175"/>
        <end position="187"/>
    </location>
</feature>
<feature type="compositionally biased region" description="Basic and acidic residues" evidence="2">
    <location>
        <begin position="630"/>
        <end position="655"/>
    </location>
</feature>
<keyword evidence="5" id="KW-1185">Reference proteome</keyword>
<name>A0A3Q3XFR6_MOLML</name>
<evidence type="ECO:0000256" key="1">
    <source>
        <dbReference type="ARBA" id="ARBA00023054"/>
    </source>
</evidence>
<keyword evidence="1" id="KW-0175">Coiled coil</keyword>
<feature type="region of interest" description="Disordered" evidence="2">
    <location>
        <begin position="610"/>
        <end position="655"/>
    </location>
</feature>
<evidence type="ECO:0000259" key="3">
    <source>
        <dbReference type="Pfam" id="PF01576"/>
    </source>
</evidence>
<feature type="region of interest" description="Disordered" evidence="2">
    <location>
        <begin position="26"/>
        <end position="45"/>
    </location>
</feature>
<dbReference type="Ensembl" id="ENSMMOT00000022112.1">
    <property type="protein sequence ID" value="ENSMMOP00000021751.1"/>
    <property type="gene ID" value="ENSMMOG00000016529.1"/>
</dbReference>
<dbReference type="PANTHER" id="PTHR46349:SF5">
    <property type="entry name" value="CINGULIN"/>
    <property type="match status" value="1"/>
</dbReference>
<evidence type="ECO:0000256" key="2">
    <source>
        <dbReference type="SAM" id="MobiDB-lite"/>
    </source>
</evidence>
<feature type="region of interest" description="Disordered" evidence="2">
    <location>
        <begin position="128"/>
        <end position="315"/>
    </location>
</feature>
<dbReference type="Proteomes" id="UP000261620">
    <property type="component" value="Unplaced"/>
</dbReference>
<feature type="compositionally biased region" description="Basic and acidic residues" evidence="2">
    <location>
        <begin position="568"/>
        <end position="590"/>
    </location>
</feature>
<protein>
    <recommendedName>
        <fullName evidence="3">Myosin tail domain-containing protein</fullName>
    </recommendedName>
</protein>
<feature type="region of interest" description="Disordered" evidence="2">
    <location>
        <begin position="994"/>
        <end position="1014"/>
    </location>
</feature>
<feature type="compositionally biased region" description="Basic and acidic residues" evidence="2">
    <location>
        <begin position="280"/>
        <end position="298"/>
    </location>
</feature>
<dbReference type="OMA" id="CHDDLKQ"/>
<dbReference type="AlphaFoldDB" id="A0A3Q3XFR6"/>
<organism evidence="4 5">
    <name type="scientific">Mola mola</name>
    <name type="common">Ocean sunfish</name>
    <name type="synonym">Tetraodon mola</name>
    <dbReference type="NCBI Taxonomy" id="94237"/>
    <lineage>
        <taxon>Eukaryota</taxon>
        <taxon>Metazoa</taxon>
        <taxon>Chordata</taxon>
        <taxon>Craniata</taxon>
        <taxon>Vertebrata</taxon>
        <taxon>Euteleostomi</taxon>
        <taxon>Actinopterygii</taxon>
        <taxon>Neopterygii</taxon>
        <taxon>Teleostei</taxon>
        <taxon>Neoteleostei</taxon>
        <taxon>Acanthomorphata</taxon>
        <taxon>Eupercaria</taxon>
        <taxon>Tetraodontiformes</taxon>
        <taxon>Molidae</taxon>
        <taxon>Mola</taxon>
    </lineage>
</organism>
<dbReference type="GO" id="GO:0000226">
    <property type="term" value="P:microtubule cytoskeleton organization"/>
    <property type="evidence" value="ECO:0007669"/>
    <property type="project" value="TreeGrafter"/>
</dbReference>
<reference evidence="4" key="2">
    <citation type="submission" date="2025-09" db="UniProtKB">
        <authorList>
            <consortium name="Ensembl"/>
        </authorList>
    </citation>
    <scope>IDENTIFICATION</scope>
</reference>
<accession>A0A3Q3XFR6</accession>